<reference evidence="2 3" key="1">
    <citation type="journal article" date="2023" name="Plants (Basel)">
        <title>Bridging the Gap: Combining Genomics and Transcriptomics Approaches to Understand Stylosanthes scabra, an Orphan Legume from the Brazilian Caatinga.</title>
        <authorList>
            <person name="Ferreira-Neto J.R.C."/>
            <person name="da Silva M.D."/>
            <person name="Binneck E."/>
            <person name="de Melo N.F."/>
            <person name="da Silva R.H."/>
            <person name="de Melo A.L.T.M."/>
            <person name="Pandolfi V."/>
            <person name="Bustamante F.O."/>
            <person name="Brasileiro-Vidal A.C."/>
            <person name="Benko-Iseppon A.M."/>
        </authorList>
    </citation>
    <scope>NUCLEOTIDE SEQUENCE [LARGE SCALE GENOMIC DNA]</scope>
    <source>
        <tissue evidence="2">Leaves</tissue>
    </source>
</reference>
<gene>
    <name evidence="2" type="ORF">PIB30_020177</name>
</gene>
<keyword evidence="3" id="KW-1185">Reference proteome</keyword>
<dbReference type="EMBL" id="JASCZI010000064">
    <property type="protein sequence ID" value="MED6108081.1"/>
    <property type="molecule type" value="Genomic_DNA"/>
</dbReference>
<organism evidence="2 3">
    <name type="scientific">Stylosanthes scabra</name>
    <dbReference type="NCBI Taxonomy" id="79078"/>
    <lineage>
        <taxon>Eukaryota</taxon>
        <taxon>Viridiplantae</taxon>
        <taxon>Streptophyta</taxon>
        <taxon>Embryophyta</taxon>
        <taxon>Tracheophyta</taxon>
        <taxon>Spermatophyta</taxon>
        <taxon>Magnoliopsida</taxon>
        <taxon>eudicotyledons</taxon>
        <taxon>Gunneridae</taxon>
        <taxon>Pentapetalae</taxon>
        <taxon>rosids</taxon>
        <taxon>fabids</taxon>
        <taxon>Fabales</taxon>
        <taxon>Fabaceae</taxon>
        <taxon>Papilionoideae</taxon>
        <taxon>50 kb inversion clade</taxon>
        <taxon>dalbergioids sensu lato</taxon>
        <taxon>Dalbergieae</taxon>
        <taxon>Pterocarpus clade</taxon>
        <taxon>Stylosanthes</taxon>
    </lineage>
</organism>
<sequence length="180" mass="20071">MVAIIYPILGGDPWRSISHLYLFAVDLHLEVFGNNHCLKWRSAISTGILQMPRRPRYPKISNLFTSEQLPHEEAPVASSIQQDDPPISSAGGGVPAATSCRPFRPPRIETVPSPQLNITDNQNQGTQDEDVNPLANDVDSFDDHVDRLFEASDAGNRRGRRTANHRLVNVIDKNFLILKP</sequence>
<evidence type="ECO:0000313" key="2">
    <source>
        <dbReference type="EMBL" id="MED6108081.1"/>
    </source>
</evidence>
<comment type="caution">
    <text evidence="2">The sequence shown here is derived from an EMBL/GenBank/DDBJ whole genome shotgun (WGS) entry which is preliminary data.</text>
</comment>
<evidence type="ECO:0000256" key="1">
    <source>
        <dbReference type="SAM" id="MobiDB-lite"/>
    </source>
</evidence>
<dbReference type="Proteomes" id="UP001341840">
    <property type="component" value="Unassembled WGS sequence"/>
</dbReference>
<feature type="compositionally biased region" description="Polar residues" evidence="1">
    <location>
        <begin position="112"/>
        <end position="126"/>
    </location>
</feature>
<protein>
    <submittedName>
        <fullName evidence="2">Uncharacterized protein</fullName>
    </submittedName>
</protein>
<name>A0ABU6Q8I9_9FABA</name>
<accession>A0ABU6Q8I9</accession>
<proteinExistence type="predicted"/>
<evidence type="ECO:0000313" key="3">
    <source>
        <dbReference type="Proteomes" id="UP001341840"/>
    </source>
</evidence>
<feature type="region of interest" description="Disordered" evidence="1">
    <location>
        <begin position="72"/>
        <end position="139"/>
    </location>
</feature>